<evidence type="ECO:0000256" key="4">
    <source>
        <dbReference type="ARBA" id="ARBA00022801"/>
    </source>
</evidence>
<proteinExistence type="inferred from homology"/>
<dbReference type="Gene3D" id="3.60.15.10">
    <property type="entry name" value="Ribonuclease Z/Hydroxyacylglutathione hydrolase-like"/>
    <property type="match status" value="1"/>
</dbReference>
<dbReference type="STRING" id="154538.A0A1M2V3K9"/>
<comment type="similarity">
    <text evidence="2">Belongs to the metallo-beta-lactamase superfamily.</text>
</comment>
<reference evidence="7 8" key="1">
    <citation type="submission" date="2016-10" db="EMBL/GenBank/DDBJ databases">
        <title>Genome sequence of the basidiomycete white-rot fungus Trametes pubescens.</title>
        <authorList>
            <person name="Makela M.R."/>
            <person name="Granchi Z."/>
            <person name="Peng M."/>
            <person name="De Vries R.P."/>
            <person name="Grigoriev I."/>
            <person name="Riley R."/>
            <person name="Hilden K."/>
        </authorList>
    </citation>
    <scope>NUCLEOTIDE SEQUENCE [LARGE SCALE GENOMIC DNA]</scope>
    <source>
        <strain evidence="7 8">FBCC735</strain>
    </source>
</reference>
<dbReference type="PANTHER" id="PTHR42978:SF2">
    <property type="entry name" value="102 KBASES UNSTABLE REGION: FROM 1 TO 119443"/>
    <property type="match status" value="1"/>
</dbReference>
<evidence type="ECO:0000256" key="1">
    <source>
        <dbReference type="ARBA" id="ARBA00001947"/>
    </source>
</evidence>
<accession>A0A1M2V3K9</accession>
<dbReference type="CDD" id="cd07730">
    <property type="entry name" value="metallo-hydrolase-like_MBL-fold"/>
    <property type="match status" value="1"/>
</dbReference>
<evidence type="ECO:0000256" key="5">
    <source>
        <dbReference type="ARBA" id="ARBA00022833"/>
    </source>
</evidence>
<evidence type="ECO:0000256" key="3">
    <source>
        <dbReference type="ARBA" id="ARBA00022723"/>
    </source>
</evidence>
<dbReference type="SUPFAM" id="SSF56281">
    <property type="entry name" value="Metallo-hydrolase/oxidoreductase"/>
    <property type="match status" value="1"/>
</dbReference>
<gene>
    <name evidence="7" type="ORF">TRAPUB_7290</name>
</gene>
<dbReference type="SMART" id="SM00849">
    <property type="entry name" value="Lactamase_B"/>
    <property type="match status" value="1"/>
</dbReference>
<dbReference type="GO" id="GO:0046872">
    <property type="term" value="F:metal ion binding"/>
    <property type="evidence" value="ECO:0007669"/>
    <property type="project" value="UniProtKB-KW"/>
</dbReference>
<dbReference type="OrthoDB" id="10250730at2759"/>
<evidence type="ECO:0000256" key="2">
    <source>
        <dbReference type="ARBA" id="ARBA00007749"/>
    </source>
</evidence>
<comment type="caution">
    <text evidence="7">The sequence shown here is derived from an EMBL/GenBank/DDBJ whole genome shotgun (WGS) entry which is preliminary data.</text>
</comment>
<dbReference type="AlphaFoldDB" id="A0A1M2V3K9"/>
<dbReference type="InterPro" id="IPR036866">
    <property type="entry name" value="RibonucZ/Hydroxyglut_hydro"/>
</dbReference>
<protein>
    <recommendedName>
        <fullName evidence="6">Metallo-beta-lactamase domain-containing protein</fullName>
    </recommendedName>
</protein>
<comment type="cofactor">
    <cofactor evidence="1">
        <name>Zn(2+)</name>
        <dbReference type="ChEBI" id="CHEBI:29105"/>
    </cofactor>
</comment>
<evidence type="ECO:0000313" key="7">
    <source>
        <dbReference type="EMBL" id="OJT02175.1"/>
    </source>
</evidence>
<keyword evidence="4" id="KW-0378">Hydrolase</keyword>
<feature type="domain" description="Metallo-beta-lactamase" evidence="6">
    <location>
        <begin position="49"/>
        <end position="279"/>
    </location>
</feature>
<organism evidence="7 8">
    <name type="scientific">Trametes pubescens</name>
    <name type="common">White-rot fungus</name>
    <dbReference type="NCBI Taxonomy" id="154538"/>
    <lineage>
        <taxon>Eukaryota</taxon>
        <taxon>Fungi</taxon>
        <taxon>Dikarya</taxon>
        <taxon>Basidiomycota</taxon>
        <taxon>Agaricomycotina</taxon>
        <taxon>Agaricomycetes</taxon>
        <taxon>Polyporales</taxon>
        <taxon>Polyporaceae</taxon>
        <taxon>Trametes</taxon>
    </lineage>
</organism>
<evidence type="ECO:0000259" key="6">
    <source>
        <dbReference type="SMART" id="SM00849"/>
    </source>
</evidence>
<dbReference type="InterPro" id="IPR051013">
    <property type="entry name" value="MBL_superfamily_lactonases"/>
</dbReference>
<dbReference type="PANTHER" id="PTHR42978">
    <property type="entry name" value="QUORUM-QUENCHING LACTONASE YTNP-RELATED-RELATED"/>
    <property type="match status" value="1"/>
</dbReference>
<keyword evidence="8" id="KW-1185">Reference proteome</keyword>
<dbReference type="Proteomes" id="UP000184267">
    <property type="component" value="Unassembled WGS sequence"/>
</dbReference>
<evidence type="ECO:0000313" key="8">
    <source>
        <dbReference type="Proteomes" id="UP000184267"/>
    </source>
</evidence>
<dbReference type="OMA" id="YMGGDAC"/>
<dbReference type="Pfam" id="PF00753">
    <property type="entry name" value="Lactamase_B"/>
    <property type="match status" value="1"/>
</dbReference>
<name>A0A1M2V3K9_TRAPU</name>
<dbReference type="GO" id="GO:0016787">
    <property type="term" value="F:hydrolase activity"/>
    <property type="evidence" value="ECO:0007669"/>
    <property type="project" value="UniProtKB-KW"/>
</dbReference>
<dbReference type="EMBL" id="MNAD01001693">
    <property type="protein sequence ID" value="OJT02175.1"/>
    <property type="molecule type" value="Genomic_DNA"/>
</dbReference>
<keyword evidence="5" id="KW-0862">Zinc</keyword>
<sequence>MASRSTPSLPEPRQEQPYMEVSALEAGFLELRMRLFVAGSGPNESPMCPSLSFSLRHSASGDHLLFDLGIRRKLETHPPAVQQLNAGREVLVLQSVDESLVKGGIDPANIKTVIISHLHFDHVGDASFFPNATFILGGEAEDLIAHAYPANPDSPCLQTAVPLERARFLNTEFAQAVGPFPRAYDYFGDGSMYIIDAAGHLPGHINVLARTNATGSWVYLAGDTAHDVRILTGEREVAVALQPDGQVRCIHSDKAAAEEHIRRVRTLLENPKVLVLLAHDRQWYEDNKDRGVFLPGVIEPQ</sequence>
<dbReference type="InterPro" id="IPR001279">
    <property type="entry name" value="Metallo-B-lactamas"/>
</dbReference>
<keyword evidence="3" id="KW-0479">Metal-binding</keyword>